<feature type="signal peptide" evidence="15">
    <location>
        <begin position="1"/>
        <end position="30"/>
    </location>
</feature>
<evidence type="ECO:0000313" key="17">
    <source>
        <dbReference type="EMBL" id="GGO80129.1"/>
    </source>
</evidence>
<dbReference type="Proteomes" id="UP000641932">
    <property type="component" value="Unassembled WGS sequence"/>
</dbReference>
<reference evidence="17" key="1">
    <citation type="journal article" date="2014" name="Int. J. Syst. Evol. Microbiol.">
        <title>Complete genome sequence of Corynebacterium casei LMG S-19264T (=DSM 44701T), isolated from a smear-ripened cheese.</title>
        <authorList>
            <consortium name="US DOE Joint Genome Institute (JGI-PGF)"/>
            <person name="Walter F."/>
            <person name="Albersmeier A."/>
            <person name="Kalinowski J."/>
            <person name="Ruckert C."/>
        </authorList>
    </citation>
    <scope>NUCLEOTIDE SEQUENCE</scope>
    <source>
        <strain evidence="17">CGMCC 4.7201</strain>
    </source>
</reference>
<dbReference type="GO" id="GO:0004222">
    <property type="term" value="F:metalloendopeptidase activity"/>
    <property type="evidence" value="ECO:0007669"/>
    <property type="project" value="InterPro"/>
</dbReference>
<keyword evidence="10" id="KW-0862">Zinc</keyword>
<dbReference type="Pfam" id="PF08453">
    <property type="entry name" value="Peptidase_M9_N"/>
    <property type="match status" value="1"/>
</dbReference>
<protein>
    <recommendedName>
        <fullName evidence="4">microbial collagenase</fullName>
        <ecNumber evidence="4">3.4.24.3</ecNumber>
    </recommendedName>
</protein>
<feature type="domain" description="Peptidase M9 collagenase N-terminal" evidence="16">
    <location>
        <begin position="174"/>
        <end position="317"/>
    </location>
</feature>
<evidence type="ECO:0000259" key="16">
    <source>
        <dbReference type="Pfam" id="PF08453"/>
    </source>
</evidence>
<evidence type="ECO:0000256" key="13">
    <source>
        <dbReference type="PIRSR" id="PIRSR602169-1"/>
    </source>
</evidence>
<evidence type="ECO:0000256" key="11">
    <source>
        <dbReference type="ARBA" id="ARBA00023049"/>
    </source>
</evidence>
<evidence type="ECO:0000256" key="7">
    <source>
        <dbReference type="ARBA" id="ARBA00022723"/>
    </source>
</evidence>
<evidence type="ECO:0000313" key="18">
    <source>
        <dbReference type="Proteomes" id="UP000641932"/>
    </source>
</evidence>
<dbReference type="GO" id="GO:0005576">
    <property type="term" value="C:extracellular region"/>
    <property type="evidence" value="ECO:0007669"/>
    <property type="project" value="UniProtKB-SubCell"/>
</dbReference>
<feature type="region of interest" description="Disordered" evidence="14">
    <location>
        <begin position="98"/>
        <end position="142"/>
    </location>
</feature>
<dbReference type="InterPro" id="IPR013661">
    <property type="entry name" value="Peptidase_M9_N_dom"/>
</dbReference>
<dbReference type="PRINTS" id="PR00931">
    <property type="entry name" value="MICOLLPTASE"/>
</dbReference>
<evidence type="ECO:0000256" key="2">
    <source>
        <dbReference type="ARBA" id="ARBA00001947"/>
    </source>
</evidence>
<dbReference type="Pfam" id="PF01752">
    <property type="entry name" value="Peptidase_M9"/>
    <property type="match status" value="1"/>
</dbReference>
<comment type="catalytic activity">
    <reaction evidence="1">
        <text>Digestion of native collagen in the triple helical region at Xaa-|-Gly bonds. With synthetic peptides, a preference is shown for Gly at P3 and P1', Pro and Ala at P2 and P2', and hydroxyproline, Ala or Arg at P3'.</text>
        <dbReference type="EC" id="3.4.24.3"/>
    </reaction>
</comment>
<name>A0A918DSB9_9ACTN</name>
<dbReference type="InterPro" id="IPR002169">
    <property type="entry name" value="Peptidase_M9A/M9B"/>
</dbReference>
<dbReference type="GO" id="GO:0008270">
    <property type="term" value="F:zinc ion binding"/>
    <property type="evidence" value="ECO:0007669"/>
    <property type="project" value="InterPro"/>
</dbReference>
<comment type="cofactor">
    <cofactor evidence="2">
        <name>Zn(2+)</name>
        <dbReference type="ChEBI" id="CHEBI:29105"/>
    </cofactor>
</comment>
<dbReference type="EMBL" id="BMMS01000001">
    <property type="protein sequence ID" value="GGO80129.1"/>
    <property type="molecule type" value="Genomic_DNA"/>
</dbReference>
<evidence type="ECO:0000256" key="3">
    <source>
        <dbReference type="ARBA" id="ARBA00004613"/>
    </source>
</evidence>
<organism evidence="17 18">
    <name type="scientific">Wenjunlia tyrosinilytica</name>
    <dbReference type="NCBI Taxonomy" id="1544741"/>
    <lineage>
        <taxon>Bacteria</taxon>
        <taxon>Bacillati</taxon>
        <taxon>Actinomycetota</taxon>
        <taxon>Actinomycetes</taxon>
        <taxon>Kitasatosporales</taxon>
        <taxon>Streptomycetaceae</taxon>
        <taxon>Wenjunlia</taxon>
    </lineage>
</organism>
<keyword evidence="7" id="KW-0479">Metal-binding</keyword>
<keyword evidence="11" id="KW-0482">Metalloprotease</keyword>
<dbReference type="RefSeq" id="WP_308425089.1">
    <property type="nucleotide sequence ID" value="NZ_BMMS01000001.1"/>
</dbReference>
<evidence type="ECO:0000256" key="5">
    <source>
        <dbReference type="ARBA" id="ARBA00022525"/>
    </source>
</evidence>
<evidence type="ECO:0000256" key="8">
    <source>
        <dbReference type="ARBA" id="ARBA00022729"/>
    </source>
</evidence>
<keyword evidence="6" id="KW-0645">Protease</keyword>
<keyword evidence="12" id="KW-0865">Zymogen</keyword>
<evidence type="ECO:0000256" key="10">
    <source>
        <dbReference type="ARBA" id="ARBA00022833"/>
    </source>
</evidence>
<evidence type="ECO:0000256" key="12">
    <source>
        <dbReference type="ARBA" id="ARBA00023145"/>
    </source>
</evidence>
<feature type="active site" evidence="13">
    <location>
        <position position="568"/>
    </location>
</feature>
<feature type="chain" id="PRO_5036789473" description="microbial collagenase" evidence="15">
    <location>
        <begin position="31"/>
        <end position="837"/>
    </location>
</feature>
<dbReference type="GO" id="GO:0006508">
    <property type="term" value="P:proteolysis"/>
    <property type="evidence" value="ECO:0007669"/>
    <property type="project" value="UniProtKB-KW"/>
</dbReference>
<dbReference type="AlphaFoldDB" id="A0A918DSB9"/>
<dbReference type="EC" id="3.4.24.3" evidence="4"/>
<accession>A0A918DSB9</accession>
<evidence type="ECO:0000256" key="14">
    <source>
        <dbReference type="SAM" id="MobiDB-lite"/>
    </source>
</evidence>
<dbReference type="Gene3D" id="3.40.30.160">
    <property type="entry name" value="Collagenase ColT, N-terminal domain"/>
    <property type="match status" value="1"/>
</dbReference>
<keyword evidence="8 15" id="KW-0732">Signal</keyword>
<keyword evidence="5" id="KW-0964">Secreted</keyword>
<evidence type="ECO:0000256" key="9">
    <source>
        <dbReference type="ARBA" id="ARBA00022801"/>
    </source>
</evidence>
<evidence type="ECO:0000256" key="4">
    <source>
        <dbReference type="ARBA" id="ARBA00012653"/>
    </source>
</evidence>
<dbReference type="PANTHER" id="PTHR13062:SF9">
    <property type="entry name" value="MICROBIAL COLLAGENASE"/>
    <property type="match status" value="1"/>
</dbReference>
<evidence type="ECO:0000256" key="1">
    <source>
        <dbReference type="ARBA" id="ARBA00000424"/>
    </source>
</evidence>
<evidence type="ECO:0000256" key="15">
    <source>
        <dbReference type="SAM" id="SignalP"/>
    </source>
</evidence>
<evidence type="ECO:0000256" key="6">
    <source>
        <dbReference type="ARBA" id="ARBA00022670"/>
    </source>
</evidence>
<comment type="subcellular location">
    <subcellularLocation>
        <location evidence="3">Secreted</location>
    </subcellularLocation>
</comment>
<comment type="caution">
    <text evidence="17">The sequence shown here is derived from an EMBL/GenBank/DDBJ whole genome shotgun (WGS) entry which is preliminary data.</text>
</comment>
<keyword evidence="9" id="KW-0378">Hydrolase</keyword>
<keyword evidence="18" id="KW-1185">Reference proteome</keyword>
<sequence>MSRSRSVRNGLLVAVLSASLTLPMAPTAQAVPHSAAAGAGSGTGALPAATATWPGSGAVGASGWSGWSGGSIGASGTGVGSSGLSARGSLDEVRRIAQAPATTGRPAPAPAPGSDDLPRSRPGELLGELPGTGGSGLEFGATGLHSRPSAAALRGSAFRAGRAGVPCTADAVTDLTPRGLADFLTQPDVTADGCLRALIWSWDPRLAPVMSDAHIQAVADRITAVAPQHDGTDKAHLSELWTYLHAAVHHDFSRPEIDLTDEATLTSLRDAISVYADSAHTFDPTRNNAFILREALVVGSAPGLRQHQLPLIKKVLATMAPDARTATDPAWGGAALGALTVNYLGVNPGNQDTAFRAAVAADPSYRAAFRAFSGYAHLKGTPNAWVARDALSEYGRFGQIDGIKDAVVTDLGHLLDATDAAFGDYRAPWAVVAAWLNYYGMCERDNVCAPQIEDRLFPRTYRYDSGAIQVRTALPRAEVDRLYYAGKQVKAQFFRVLGTTRPLPDDQNSTLTVHVYANKADYELFHPLLTGLPTDNGGIYVEGSATLYTFQRTAQDTPLTLEELFRHEYVHYLNGRWAVPGTYGDGNWYDGDRTTAMDEGTAEFFDGATRDDGIEVRRSLVRGIVQDTAGGRPRMTVAQMLHATYDGDGFRFYDYAGTFFEFLWAEHPSLIRLMYRHLRANDPARFDAWRADIGADVALQRQYDAFLDRNIAHVAELYQPDTAFVPNASLRYANAGGVAAAFAEATRLAPSCRRTGDQDDLPRFVCAGRITADLSDSRSADQVFKDMSETVDRTLLDRTARAASNFTDMNCFFGPVEVWPGGESGSAHYTCEGPLRQ</sequence>
<dbReference type="PANTHER" id="PTHR13062">
    <property type="entry name" value="COLLAGENASE"/>
    <property type="match status" value="1"/>
</dbReference>
<proteinExistence type="predicted"/>
<dbReference type="Gene3D" id="1.10.390.20">
    <property type="match status" value="1"/>
</dbReference>
<gene>
    <name evidence="17" type="ORF">GCM10012280_01270</name>
</gene>
<reference evidence="17" key="2">
    <citation type="submission" date="2020-09" db="EMBL/GenBank/DDBJ databases">
        <authorList>
            <person name="Sun Q."/>
            <person name="Zhou Y."/>
        </authorList>
    </citation>
    <scope>NUCLEOTIDE SEQUENCE</scope>
    <source>
        <strain evidence="17">CGMCC 4.7201</strain>
    </source>
</reference>